<accession>A0A2S0L4U1</accession>
<evidence type="ECO:0000313" key="10">
    <source>
        <dbReference type="Proteomes" id="UP000237883"/>
    </source>
</evidence>
<dbReference type="InterPro" id="IPR036286">
    <property type="entry name" value="LexA/Signal_pep-like_sf"/>
</dbReference>
<organism evidence="9 10">
    <name type="scientific">Mogibacterium diversum</name>
    <dbReference type="NCBI Taxonomy" id="114527"/>
    <lineage>
        <taxon>Bacteria</taxon>
        <taxon>Bacillati</taxon>
        <taxon>Bacillota</taxon>
        <taxon>Clostridia</taxon>
        <taxon>Peptostreptococcales</taxon>
        <taxon>Anaerovoracaceae</taxon>
        <taxon>Mogibacterium</taxon>
    </lineage>
</organism>
<dbReference type="GO" id="GO:0003677">
    <property type="term" value="F:DNA binding"/>
    <property type="evidence" value="ECO:0007669"/>
    <property type="project" value="InterPro"/>
</dbReference>
<dbReference type="EMBL" id="CP027228">
    <property type="protein sequence ID" value="AVM48287.1"/>
    <property type="molecule type" value="Genomic_DNA"/>
</dbReference>
<keyword evidence="5" id="KW-0234">DNA repair</keyword>
<feature type="domain" description="HTH cro/C1-type" evidence="8">
    <location>
        <begin position="18"/>
        <end position="59"/>
    </location>
</feature>
<dbReference type="AlphaFoldDB" id="A0A2S0L4U1"/>
<gene>
    <name evidence="9" type="ORF">C5Q96_05275</name>
</gene>
<evidence type="ECO:0000259" key="8">
    <source>
        <dbReference type="PROSITE" id="PS50943"/>
    </source>
</evidence>
<dbReference type="OrthoDB" id="9802364at2"/>
<dbReference type="PANTHER" id="PTHR33516:SF2">
    <property type="entry name" value="LEXA REPRESSOR-RELATED"/>
    <property type="match status" value="1"/>
</dbReference>
<evidence type="ECO:0000256" key="5">
    <source>
        <dbReference type="ARBA" id="ARBA00023204"/>
    </source>
</evidence>
<keyword evidence="10" id="KW-1185">Reference proteome</keyword>
<keyword evidence="4 7" id="KW-0068">Autocatalytic cleavage</keyword>
<dbReference type="GO" id="GO:0016787">
    <property type="term" value="F:hydrolase activity"/>
    <property type="evidence" value="ECO:0007669"/>
    <property type="project" value="UniProtKB-KW"/>
</dbReference>
<dbReference type="CDD" id="cd06529">
    <property type="entry name" value="S24_LexA-like"/>
    <property type="match status" value="1"/>
</dbReference>
<reference evidence="10" key="1">
    <citation type="submission" date="2018-02" db="EMBL/GenBank/DDBJ databases">
        <authorList>
            <person name="Holder M.E."/>
            <person name="Ajami N.J."/>
            <person name="Petrosino J.F."/>
        </authorList>
    </citation>
    <scope>NUCLEOTIDE SEQUENCE [LARGE SCALE GENOMIC DNA]</scope>
    <source>
        <strain evidence="10">CCUG 47132</strain>
    </source>
</reference>
<dbReference type="RefSeq" id="WP_106057360.1">
    <property type="nucleotide sequence ID" value="NZ_CP027228.1"/>
</dbReference>
<evidence type="ECO:0000256" key="6">
    <source>
        <dbReference type="ARBA" id="ARBA00023236"/>
    </source>
</evidence>
<proteinExistence type="inferred from homology"/>
<dbReference type="InterPro" id="IPR001387">
    <property type="entry name" value="Cro/C1-type_HTH"/>
</dbReference>
<dbReference type="InterPro" id="IPR015927">
    <property type="entry name" value="Peptidase_S24_S26A/B/C"/>
</dbReference>
<dbReference type="KEGG" id="mdv:C5Q96_05275"/>
<dbReference type="PRINTS" id="PR00726">
    <property type="entry name" value="LEXASERPTASE"/>
</dbReference>
<keyword evidence="6" id="KW-0742">SOS response</keyword>
<evidence type="ECO:0000313" key="9">
    <source>
        <dbReference type="EMBL" id="AVM48287.1"/>
    </source>
</evidence>
<dbReference type="Gene3D" id="2.10.109.10">
    <property type="entry name" value="Umud Fragment, subunit A"/>
    <property type="match status" value="1"/>
</dbReference>
<keyword evidence="3 7" id="KW-0378">Hydrolase</keyword>
<dbReference type="Pfam" id="PF00717">
    <property type="entry name" value="Peptidase_S24"/>
    <property type="match status" value="1"/>
</dbReference>
<name>A0A2S0L4U1_9FIRM</name>
<dbReference type="SMART" id="SM00530">
    <property type="entry name" value="HTH_XRE"/>
    <property type="match status" value="1"/>
</dbReference>
<keyword evidence="2" id="KW-0227">DNA damage</keyword>
<evidence type="ECO:0000256" key="2">
    <source>
        <dbReference type="ARBA" id="ARBA00022763"/>
    </source>
</evidence>
<sequence>MYEKYLELLEEKNCRNIDVSKATGIPPSTFSDWKKGKSSPKLDKLKKIADYFNVQVEYLTGESEYKTKEEWFSSLDTDENLNRLKSELMYERYGLQPIDIHKIPLLGSVACGEPIFASEDRELYVEVGTDIKADYCLTAKGDSMINARINDGDIVFIQRTDSINNGEIGVVLIDNDVTLKRIYYYPNDNKLILQAENSKYEPMVYLNNELDKIRIIGKAIAFQSDIM</sequence>
<dbReference type="InterPro" id="IPR010982">
    <property type="entry name" value="Lambda_DNA-bd_dom_sf"/>
</dbReference>
<dbReference type="GO" id="GO:0006355">
    <property type="term" value="P:regulation of DNA-templated transcription"/>
    <property type="evidence" value="ECO:0007669"/>
    <property type="project" value="InterPro"/>
</dbReference>
<protein>
    <recommendedName>
        <fullName evidence="8">HTH cro/C1-type domain-containing protein</fullName>
    </recommendedName>
</protein>
<dbReference type="PROSITE" id="PS50943">
    <property type="entry name" value="HTH_CROC1"/>
    <property type="match status" value="1"/>
</dbReference>
<dbReference type="InterPro" id="IPR050077">
    <property type="entry name" value="LexA_repressor"/>
</dbReference>
<dbReference type="SUPFAM" id="SSF47413">
    <property type="entry name" value="lambda repressor-like DNA-binding domains"/>
    <property type="match status" value="1"/>
</dbReference>
<dbReference type="GO" id="GO:0006281">
    <property type="term" value="P:DNA repair"/>
    <property type="evidence" value="ECO:0007669"/>
    <property type="project" value="UniProtKB-KW"/>
</dbReference>
<evidence type="ECO:0000256" key="4">
    <source>
        <dbReference type="ARBA" id="ARBA00022813"/>
    </source>
</evidence>
<dbReference type="InterPro" id="IPR006197">
    <property type="entry name" value="Peptidase_S24_LexA"/>
</dbReference>
<dbReference type="Pfam" id="PF01381">
    <property type="entry name" value="HTH_3"/>
    <property type="match status" value="1"/>
</dbReference>
<evidence type="ECO:0000256" key="3">
    <source>
        <dbReference type="ARBA" id="ARBA00022801"/>
    </source>
</evidence>
<dbReference type="Proteomes" id="UP000237883">
    <property type="component" value="Chromosome"/>
</dbReference>
<comment type="similarity">
    <text evidence="1 7">Belongs to the peptidase S24 family.</text>
</comment>
<dbReference type="GO" id="GO:0009432">
    <property type="term" value="P:SOS response"/>
    <property type="evidence" value="ECO:0007669"/>
    <property type="project" value="UniProtKB-KW"/>
</dbReference>
<dbReference type="PANTHER" id="PTHR33516">
    <property type="entry name" value="LEXA REPRESSOR"/>
    <property type="match status" value="1"/>
</dbReference>
<dbReference type="GeneID" id="78391670"/>
<evidence type="ECO:0000256" key="1">
    <source>
        <dbReference type="ARBA" id="ARBA00007484"/>
    </source>
</evidence>
<dbReference type="SUPFAM" id="SSF51306">
    <property type="entry name" value="LexA/Signal peptidase"/>
    <property type="match status" value="1"/>
</dbReference>
<dbReference type="InterPro" id="IPR039418">
    <property type="entry name" value="LexA-like"/>
</dbReference>
<dbReference type="CDD" id="cd00093">
    <property type="entry name" value="HTH_XRE"/>
    <property type="match status" value="1"/>
</dbReference>
<dbReference type="Gene3D" id="1.10.260.40">
    <property type="entry name" value="lambda repressor-like DNA-binding domains"/>
    <property type="match status" value="1"/>
</dbReference>
<evidence type="ECO:0000256" key="7">
    <source>
        <dbReference type="RuleBase" id="RU003991"/>
    </source>
</evidence>